<feature type="compositionally biased region" description="Polar residues" evidence="1">
    <location>
        <begin position="196"/>
        <end position="214"/>
    </location>
</feature>
<name>A0A1X0NFM7_9TRYP</name>
<feature type="signal peptide" evidence="2">
    <location>
        <begin position="1"/>
        <end position="17"/>
    </location>
</feature>
<feature type="chain" id="PRO_5012416634" description="Mucin TcMUCII" evidence="2">
    <location>
        <begin position="18"/>
        <end position="354"/>
    </location>
</feature>
<feature type="compositionally biased region" description="Polar residues" evidence="1">
    <location>
        <begin position="115"/>
        <end position="130"/>
    </location>
</feature>
<comment type="caution">
    <text evidence="3">The sequence shown here is derived from an EMBL/GenBank/DDBJ whole genome shotgun (WGS) entry which is preliminary data.</text>
</comment>
<keyword evidence="2" id="KW-0732">Signal</keyword>
<proteinExistence type="predicted"/>
<feature type="compositionally biased region" description="Low complexity" evidence="1">
    <location>
        <begin position="291"/>
        <end position="300"/>
    </location>
</feature>
<evidence type="ECO:0000256" key="2">
    <source>
        <dbReference type="SAM" id="SignalP"/>
    </source>
</evidence>
<dbReference type="RefSeq" id="XP_028877384.1">
    <property type="nucleotide sequence ID" value="XM_029031309.1"/>
</dbReference>
<evidence type="ECO:0000313" key="4">
    <source>
        <dbReference type="Proteomes" id="UP000192257"/>
    </source>
</evidence>
<dbReference type="AlphaFoldDB" id="A0A1X0NFM7"/>
<dbReference type="VEuPathDB" id="TriTrypDB:TM35_000761010"/>
<evidence type="ECO:0008006" key="5">
    <source>
        <dbReference type="Google" id="ProtNLM"/>
    </source>
</evidence>
<feature type="compositionally biased region" description="Polar residues" evidence="1">
    <location>
        <begin position="258"/>
        <end position="283"/>
    </location>
</feature>
<accession>A0A1X0NFM7</accession>
<feature type="compositionally biased region" description="Polar residues" evidence="1">
    <location>
        <begin position="177"/>
        <end position="189"/>
    </location>
</feature>
<evidence type="ECO:0000313" key="3">
    <source>
        <dbReference type="EMBL" id="ORC83156.1"/>
    </source>
</evidence>
<feature type="compositionally biased region" description="Polar residues" evidence="1">
    <location>
        <begin position="224"/>
        <end position="242"/>
    </location>
</feature>
<organism evidence="3 4">
    <name type="scientific">Trypanosoma theileri</name>
    <dbReference type="NCBI Taxonomy" id="67003"/>
    <lineage>
        <taxon>Eukaryota</taxon>
        <taxon>Discoba</taxon>
        <taxon>Euglenozoa</taxon>
        <taxon>Kinetoplastea</taxon>
        <taxon>Metakinetoplastina</taxon>
        <taxon>Trypanosomatida</taxon>
        <taxon>Trypanosomatidae</taxon>
        <taxon>Trypanosoma</taxon>
    </lineage>
</organism>
<evidence type="ECO:0000256" key="1">
    <source>
        <dbReference type="SAM" id="MobiDB-lite"/>
    </source>
</evidence>
<sequence>MMMMMMMMMCRVMCVLAVVLCCACGYTMTAAATTPVKAGRPKAVMAFIDFGFPYFQGSSRGKQTSAGRGNGGTTDHLTNEEGRDISAERGESGGVAHSEGLRSGADPLGNALSPDPSQVQATLSQSTVITESDGDDSIARNQQDPSEKAKEDSTANGGKPLQHSFSSTEIAAPGDVNPTTAGSPSTESLPSCKEATGSTSSTDALDSQVTASLTSDRHSAEGVDSNQEKPQPQSENTVPSLQETNSTTTPSTENTTSGDHNTSQQPSSASVDVTASSNSQDPNPTIPPSPENTNTEAPTTTPFPSPVPKAEINTNNITSTLKNKANADSSISPVWMRTAAPLLIVALLFSATVY</sequence>
<dbReference type="GeneID" id="39991089"/>
<dbReference type="Proteomes" id="UP000192257">
    <property type="component" value="Unassembled WGS sequence"/>
</dbReference>
<feature type="compositionally biased region" description="Low complexity" evidence="1">
    <location>
        <begin position="243"/>
        <end position="257"/>
    </location>
</feature>
<gene>
    <name evidence="3" type="ORF">TM35_000761010</name>
</gene>
<reference evidence="3 4" key="1">
    <citation type="submission" date="2017-03" db="EMBL/GenBank/DDBJ databases">
        <title>An alternative strategy for trypanosome survival in the mammalian bloodstream revealed through genome and transcriptome analysis of the ubiquitous bovine parasite Trypanosoma (Megatrypanum) theileri.</title>
        <authorList>
            <person name="Kelly S."/>
            <person name="Ivens A."/>
            <person name="Mott A."/>
            <person name="O'Neill E."/>
            <person name="Emms D."/>
            <person name="Macleod O."/>
            <person name="Voorheis P."/>
            <person name="Matthews J."/>
            <person name="Matthews K."/>
            <person name="Carrington M."/>
        </authorList>
    </citation>
    <scope>NUCLEOTIDE SEQUENCE [LARGE SCALE GENOMIC DNA]</scope>
    <source>
        <strain evidence="3">Edinburgh</strain>
    </source>
</reference>
<feature type="region of interest" description="Disordered" evidence="1">
    <location>
        <begin position="59"/>
        <end position="312"/>
    </location>
</feature>
<keyword evidence="4" id="KW-1185">Reference proteome</keyword>
<dbReference type="EMBL" id="NBCO01000076">
    <property type="protein sequence ID" value="ORC83156.1"/>
    <property type="molecule type" value="Genomic_DNA"/>
</dbReference>
<protein>
    <recommendedName>
        <fullName evidence="5">Mucin TcMUCII</fullName>
    </recommendedName>
</protein>
<feature type="compositionally biased region" description="Basic and acidic residues" evidence="1">
    <location>
        <begin position="77"/>
        <end position="91"/>
    </location>
</feature>